<feature type="compositionally biased region" description="Low complexity" evidence="9">
    <location>
        <begin position="388"/>
        <end position="400"/>
    </location>
</feature>
<dbReference type="SMART" id="SM00297">
    <property type="entry name" value="BROMO"/>
    <property type="match status" value="2"/>
</dbReference>
<dbReference type="Proteomes" id="UP001201163">
    <property type="component" value="Unassembled WGS sequence"/>
</dbReference>
<dbReference type="InterPro" id="IPR036427">
    <property type="entry name" value="Bromodomain-like_sf"/>
</dbReference>
<proteinExistence type="predicted"/>
<keyword evidence="2" id="KW-0677">Repeat</keyword>
<sequence length="458" mass="50900">MSKRELGKLASVVDVDAPRAKRRKEAPPQEEKKPETDMDVDVTGEGNVKREQEDPAKLEQVKEQGLKLWQTVKDAVDKDGRSLSADFLRLPNKRMYPDYYTVIKKPIALDKIKSQLDIGEYTSLIAVKSDLEQCFRNAKRYNLKESQIFNDAKFLHKLTSREYVNMTGDTKDEDGVDDEPKKKKVMARLLSARLDKLVAKKDDAGNTLSNDFMELPNKKIWAIYYKTISRPMSFEKIYKHLKRKEYSNAAQFAQDVELVFSNAMQFNEDHTPLWEAALQLKEYFAKLMADLPAPYTVPQYAPKDPPRPSNGKIKLKVPPAQHSPPQASTSTAAASPPQANTPLVLKVPAKEMQVQASTSSPVAGPSSTPASSPANAQLPHPSVPTRKTTSSPAQPAAQTPAPAPTPALRSVALTITPTHRRLALDARDGVRNWSLRLAPSESGLCVSDVRLFRSADSD</sequence>
<dbReference type="Pfam" id="PF00439">
    <property type="entry name" value="Bromodomain"/>
    <property type="match status" value="2"/>
</dbReference>
<dbReference type="Gene3D" id="1.20.920.10">
    <property type="entry name" value="Bromodomain-like"/>
    <property type="match status" value="2"/>
</dbReference>
<protein>
    <submittedName>
        <fullName evidence="11">Bromodomain-containing protein</fullName>
    </submittedName>
</protein>
<feature type="domain" description="Bromo" evidence="10">
    <location>
        <begin position="204"/>
        <end position="274"/>
    </location>
</feature>
<feature type="compositionally biased region" description="Basic and acidic residues" evidence="9">
    <location>
        <begin position="47"/>
        <end position="59"/>
    </location>
</feature>
<dbReference type="CDD" id="cd04369">
    <property type="entry name" value="Bromodomain"/>
    <property type="match status" value="1"/>
</dbReference>
<comment type="subcellular location">
    <subcellularLocation>
        <location evidence="1">Nucleus</location>
    </subcellularLocation>
</comment>
<feature type="domain" description="Bromo" evidence="10">
    <location>
        <begin position="79"/>
        <end position="149"/>
    </location>
</feature>
<feature type="compositionally biased region" description="Low complexity" evidence="9">
    <location>
        <begin position="356"/>
        <end position="374"/>
    </location>
</feature>
<feature type="region of interest" description="Disordered" evidence="9">
    <location>
        <begin position="1"/>
        <end position="59"/>
    </location>
</feature>
<dbReference type="PANTHER" id="PTHR16062">
    <property type="entry name" value="SWI/SNF-RELATED"/>
    <property type="match status" value="1"/>
</dbReference>
<dbReference type="InterPro" id="IPR001487">
    <property type="entry name" value="Bromodomain"/>
</dbReference>
<keyword evidence="5 8" id="KW-0103">Bromodomain</keyword>
<evidence type="ECO:0000256" key="8">
    <source>
        <dbReference type="PROSITE-ProRule" id="PRU00035"/>
    </source>
</evidence>
<name>A0AAD4Q984_9AGAM</name>
<dbReference type="GO" id="GO:0006368">
    <property type="term" value="P:transcription elongation by RNA polymerase II"/>
    <property type="evidence" value="ECO:0007669"/>
    <property type="project" value="TreeGrafter"/>
</dbReference>
<keyword evidence="4" id="KW-0805">Transcription regulation</keyword>
<feature type="region of interest" description="Disordered" evidence="9">
    <location>
        <begin position="298"/>
        <end position="339"/>
    </location>
</feature>
<evidence type="ECO:0000256" key="1">
    <source>
        <dbReference type="ARBA" id="ARBA00004123"/>
    </source>
</evidence>
<evidence type="ECO:0000256" key="3">
    <source>
        <dbReference type="ARBA" id="ARBA00022853"/>
    </source>
</evidence>
<gene>
    <name evidence="11" type="ORF">EDB92DRAFT_1796060</name>
</gene>
<dbReference type="InterPro" id="IPR037382">
    <property type="entry name" value="Rsc/polybromo"/>
</dbReference>
<keyword evidence="12" id="KW-1185">Reference proteome</keyword>
<reference evidence="11" key="1">
    <citation type="submission" date="2022-01" db="EMBL/GenBank/DDBJ databases">
        <title>Comparative genomics reveals a dynamic genome evolution in the ectomycorrhizal milk-cap (Lactarius) mushrooms.</title>
        <authorList>
            <consortium name="DOE Joint Genome Institute"/>
            <person name="Lebreton A."/>
            <person name="Tang N."/>
            <person name="Kuo A."/>
            <person name="LaButti K."/>
            <person name="Drula E."/>
            <person name="Barry K."/>
            <person name="Clum A."/>
            <person name="Lipzen A."/>
            <person name="Mousain D."/>
            <person name="Ng V."/>
            <person name="Wang R."/>
            <person name="Wang X."/>
            <person name="Dai Y."/>
            <person name="Henrissat B."/>
            <person name="Grigoriev I.V."/>
            <person name="Guerin-Laguette A."/>
            <person name="Yu F."/>
            <person name="Martin F.M."/>
        </authorList>
    </citation>
    <scope>NUCLEOTIDE SEQUENCE</scope>
    <source>
        <strain evidence="11">QP</strain>
    </source>
</reference>
<evidence type="ECO:0000256" key="7">
    <source>
        <dbReference type="ARBA" id="ARBA00023242"/>
    </source>
</evidence>
<organism evidence="11 12">
    <name type="scientific">Lactarius akahatsu</name>
    <dbReference type="NCBI Taxonomy" id="416441"/>
    <lineage>
        <taxon>Eukaryota</taxon>
        <taxon>Fungi</taxon>
        <taxon>Dikarya</taxon>
        <taxon>Basidiomycota</taxon>
        <taxon>Agaricomycotina</taxon>
        <taxon>Agaricomycetes</taxon>
        <taxon>Russulales</taxon>
        <taxon>Russulaceae</taxon>
        <taxon>Lactarius</taxon>
    </lineage>
</organism>
<dbReference type="GO" id="GO:0003682">
    <property type="term" value="F:chromatin binding"/>
    <property type="evidence" value="ECO:0007669"/>
    <property type="project" value="TreeGrafter"/>
</dbReference>
<dbReference type="AlphaFoldDB" id="A0AAD4Q984"/>
<evidence type="ECO:0000313" key="12">
    <source>
        <dbReference type="Proteomes" id="UP001201163"/>
    </source>
</evidence>
<keyword evidence="3" id="KW-0156">Chromatin regulator</keyword>
<evidence type="ECO:0000256" key="4">
    <source>
        <dbReference type="ARBA" id="ARBA00023015"/>
    </source>
</evidence>
<evidence type="ECO:0000256" key="5">
    <source>
        <dbReference type="ARBA" id="ARBA00023117"/>
    </source>
</evidence>
<accession>A0AAD4Q984</accession>
<dbReference type="PRINTS" id="PR00503">
    <property type="entry name" value="BROMODOMAIN"/>
</dbReference>
<evidence type="ECO:0000256" key="2">
    <source>
        <dbReference type="ARBA" id="ARBA00022737"/>
    </source>
</evidence>
<dbReference type="PANTHER" id="PTHR16062:SF22">
    <property type="entry name" value="HISTONE-LYSINE N-METHYLTRANSFERASE ASH1L"/>
    <property type="match status" value="1"/>
</dbReference>
<feature type="compositionally biased region" description="Basic and acidic residues" evidence="9">
    <location>
        <begin position="25"/>
        <end position="36"/>
    </location>
</feature>
<feature type="region of interest" description="Disordered" evidence="9">
    <location>
        <begin position="351"/>
        <end position="407"/>
    </location>
</feature>
<evidence type="ECO:0000256" key="9">
    <source>
        <dbReference type="SAM" id="MobiDB-lite"/>
    </source>
</evidence>
<feature type="compositionally biased region" description="Low complexity" evidence="9">
    <location>
        <begin position="323"/>
        <end position="338"/>
    </location>
</feature>
<comment type="caution">
    <text evidence="11">The sequence shown here is derived from an EMBL/GenBank/DDBJ whole genome shotgun (WGS) entry which is preliminary data.</text>
</comment>
<dbReference type="EMBL" id="JAKELL010000016">
    <property type="protein sequence ID" value="KAH8993930.1"/>
    <property type="molecule type" value="Genomic_DNA"/>
</dbReference>
<dbReference type="PROSITE" id="PS50014">
    <property type="entry name" value="BROMODOMAIN_2"/>
    <property type="match status" value="2"/>
</dbReference>
<keyword evidence="6" id="KW-0804">Transcription</keyword>
<dbReference type="GO" id="GO:0016586">
    <property type="term" value="C:RSC-type complex"/>
    <property type="evidence" value="ECO:0007669"/>
    <property type="project" value="InterPro"/>
</dbReference>
<evidence type="ECO:0000259" key="10">
    <source>
        <dbReference type="PROSITE" id="PS50014"/>
    </source>
</evidence>
<evidence type="ECO:0000256" key="6">
    <source>
        <dbReference type="ARBA" id="ARBA00023163"/>
    </source>
</evidence>
<keyword evidence="7" id="KW-0539">Nucleus</keyword>
<dbReference type="GO" id="GO:0006338">
    <property type="term" value="P:chromatin remodeling"/>
    <property type="evidence" value="ECO:0007669"/>
    <property type="project" value="InterPro"/>
</dbReference>
<evidence type="ECO:0000313" key="11">
    <source>
        <dbReference type="EMBL" id="KAH8993930.1"/>
    </source>
</evidence>
<dbReference type="SUPFAM" id="SSF47370">
    <property type="entry name" value="Bromodomain"/>
    <property type="match status" value="2"/>
</dbReference>